<dbReference type="PANTHER" id="PTHR33223:SF11">
    <property type="entry name" value="ELEMENT PROTEIN, PUTATIVE-RELATED"/>
    <property type="match status" value="1"/>
</dbReference>
<evidence type="ECO:0000313" key="2">
    <source>
        <dbReference type="EMBL" id="GJT38357.1"/>
    </source>
</evidence>
<reference evidence="2" key="2">
    <citation type="submission" date="2022-01" db="EMBL/GenBank/DDBJ databases">
        <authorList>
            <person name="Yamashiro T."/>
            <person name="Shiraishi A."/>
            <person name="Satake H."/>
            <person name="Nakayama K."/>
        </authorList>
    </citation>
    <scope>NUCLEOTIDE SEQUENCE</scope>
</reference>
<dbReference type="InterPro" id="IPR005162">
    <property type="entry name" value="Retrotrans_gag_dom"/>
</dbReference>
<organism evidence="2 3">
    <name type="scientific">Tanacetum coccineum</name>
    <dbReference type="NCBI Taxonomy" id="301880"/>
    <lineage>
        <taxon>Eukaryota</taxon>
        <taxon>Viridiplantae</taxon>
        <taxon>Streptophyta</taxon>
        <taxon>Embryophyta</taxon>
        <taxon>Tracheophyta</taxon>
        <taxon>Spermatophyta</taxon>
        <taxon>Magnoliopsida</taxon>
        <taxon>eudicotyledons</taxon>
        <taxon>Gunneridae</taxon>
        <taxon>Pentapetalae</taxon>
        <taxon>asterids</taxon>
        <taxon>campanulids</taxon>
        <taxon>Asterales</taxon>
        <taxon>Asteraceae</taxon>
        <taxon>Asteroideae</taxon>
        <taxon>Anthemideae</taxon>
        <taxon>Anthemidinae</taxon>
        <taxon>Tanacetum</taxon>
    </lineage>
</organism>
<sequence>MPKSQSPINEPTTHSNHISLQSYSLLVSDSCDTNVGQPSIPPSINQSQTQPLFPHLLINAHVASVLHAQTPPSPQVFHYKRKLFKTSSLDNSSSPKFDLFSDPQNQSEEEVVEAIKEPTMEIYMMKTREDYGSGIARPKIDDKAHFELKDQFIKELRDNTFSGSNNEDSNEHIEKVIDIVDLFHIPEVTQDQIMLRIFPMSLTRAPCRWLRNKPCGSIITWETLKKKFLSKYCPPAQTSKKMKEINNFQQELDETLYQAWERFKKLLIMCPQHYLTDMQEVILFYKELDVPTRQILDSKGVVPSIKVVDAKKAIQDMADVTFALFVF</sequence>
<evidence type="ECO:0000313" key="3">
    <source>
        <dbReference type="Proteomes" id="UP001151760"/>
    </source>
</evidence>
<evidence type="ECO:0000259" key="1">
    <source>
        <dbReference type="Pfam" id="PF03732"/>
    </source>
</evidence>
<protein>
    <recommendedName>
        <fullName evidence="1">Retrotransposon gag domain-containing protein</fullName>
    </recommendedName>
</protein>
<feature type="domain" description="Retrotransposon gag" evidence="1">
    <location>
        <begin position="197"/>
        <end position="286"/>
    </location>
</feature>
<keyword evidence="3" id="KW-1185">Reference proteome</keyword>
<comment type="caution">
    <text evidence="2">The sequence shown here is derived from an EMBL/GenBank/DDBJ whole genome shotgun (WGS) entry which is preliminary data.</text>
</comment>
<proteinExistence type="predicted"/>
<dbReference type="PANTHER" id="PTHR33223">
    <property type="entry name" value="CCHC-TYPE DOMAIN-CONTAINING PROTEIN"/>
    <property type="match status" value="1"/>
</dbReference>
<name>A0ABQ5DJ52_9ASTR</name>
<accession>A0ABQ5DJ52</accession>
<dbReference type="EMBL" id="BQNB010015297">
    <property type="protein sequence ID" value="GJT38357.1"/>
    <property type="molecule type" value="Genomic_DNA"/>
</dbReference>
<gene>
    <name evidence="2" type="ORF">Tco_0938222</name>
</gene>
<reference evidence="2" key="1">
    <citation type="journal article" date="2022" name="Int. J. Mol. Sci.">
        <title>Draft Genome of Tanacetum Coccineum: Genomic Comparison of Closely Related Tanacetum-Family Plants.</title>
        <authorList>
            <person name="Yamashiro T."/>
            <person name="Shiraishi A."/>
            <person name="Nakayama K."/>
            <person name="Satake H."/>
        </authorList>
    </citation>
    <scope>NUCLEOTIDE SEQUENCE</scope>
</reference>
<dbReference type="Proteomes" id="UP001151760">
    <property type="component" value="Unassembled WGS sequence"/>
</dbReference>
<dbReference type="Pfam" id="PF03732">
    <property type="entry name" value="Retrotrans_gag"/>
    <property type="match status" value="1"/>
</dbReference>